<dbReference type="SUPFAM" id="SSF51735">
    <property type="entry name" value="NAD(P)-binding Rossmann-fold domains"/>
    <property type="match status" value="1"/>
</dbReference>
<keyword evidence="2" id="KW-1185">Reference proteome</keyword>
<dbReference type="WBParaSite" id="Csp11.Scaffold629.g7637.t1">
    <property type="protein sequence ID" value="Csp11.Scaffold629.g7637.t1"/>
    <property type="gene ID" value="Csp11.Scaffold629.g7637"/>
</dbReference>
<dbReference type="AlphaFoldDB" id="A0A1I7UBE7"/>
<dbReference type="STRING" id="1561998.A0A1I7UBE7"/>
<dbReference type="Proteomes" id="UP000095282">
    <property type="component" value="Unplaced"/>
</dbReference>
<dbReference type="PANTHER" id="PTHR44115:SF9">
    <property type="entry name" value="DEHYDROGENASES, SHORT CHAIN"/>
    <property type="match status" value="1"/>
</dbReference>
<accession>A0A1I7UBE7</accession>
<organism evidence="2 3">
    <name type="scientific">Caenorhabditis tropicalis</name>
    <dbReference type="NCBI Taxonomy" id="1561998"/>
    <lineage>
        <taxon>Eukaryota</taxon>
        <taxon>Metazoa</taxon>
        <taxon>Ecdysozoa</taxon>
        <taxon>Nematoda</taxon>
        <taxon>Chromadorea</taxon>
        <taxon>Rhabditida</taxon>
        <taxon>Rhabditina</taxon>
        <taxon>Rhabditomorpha</taxon>
        <taxon>Rhabditoidea</taxon>
        <taxon>Rhabditidae</taxon>
        <taxon>Peloderinae</taxon>
        <taxon>Caenorhabditis</taxon>
    </lineage>
</organism>
<dbReference type="InterPro" id="IPR002347">
    <property type="entry name" value="SDR_fam"/>
</dbReference>
<protein>
    <submittedName>
        <fullName evidence="3">3-oxoacyl-[acyl-carrier-protein] reductase</fullName>
    </submittedName>
</protein>
<dbReference type="FunFam" id="3.40.50.720:FF:000084">
    <property type="entry name" value="Short-chain dehydrogenase reductase"/>
    <property type="match status" value="1"/>
</dbReference>
<dbReference type="GO" id="GO:0016491">
    <property type="term" value="F:oxidoreductase activity"/>
    <property type="evidence" value="ECO:0007669"/>
    <property type="project" value="UniProtKB-KW"/>
</dbReference>
<keyword evidence="1" id="KW-0560">Oxidoreductase</keyword>
<dbReference type="PRINTS" id="PR00080">
    <property type="entry name" value="SDRFAMILY"/>
</dbReference>
<dbReference type="InterPro" id="IPR020904">
    <property type="entry name" value="Sc_DH/Rdtase_CS"/>
</dbReference>
<sequence length="278" mass="29418">MPRFTGKTVIITGSSNGIGRSAALLFALDGANVTITGRNSERLEETKQLLLKSGVSEKQVNSVVADVTSSDGQDQLVKTTLDKFGRIDVLVNNAGAAITDNSGATGTDQSLDLYHKTLHLNLQAVVEMTKKVKPHLMKTKGEIVNISSIGGGPHAQPDFIYYAMAKAALDQYTRSAAIDLIQHGIRVNSVSPGIVSTGFVGAMGLDNQASQNFYDSLSVRKHCIPAGMAGNPEDIANIILFLADRKLSSYIIGQSIVADGGSTLVLGLQADMKELSSQ</sequence>
<dbReference type="PRINTS" id="PR00081">
    <property type="entry name" value="GDHRDH"/>
</dbReference>
<evidence type="ECO:0000256" key="1">
    <source>
        <dbReference type="ARBA" id="ARBA00023002"/>
    </source>
</evidence>
<reference evidence="3" key="1">
    <citation type="submission" date="2016-11" db="UniProtKB">
        <authorList>
            <consortium name="WormBaseParasite"/>
        </authorList>
    </citation>
    <scope>IDENTIFICATION</scope>
</reference>
<evidence type="ECO:0000313" key="2">
    <source>
        <dbReference type="Proteomes" id="UP000095282"/>
    </source>
</evidence>
<proteinExistence type="predicted"/>
<dbReference type="PANTHER" id="PTHR44115">
    <property type="entry name" value="PROTEIN CBG09704"/>
    <property type="match status" value="1"/>
</dbReference>
<dbReference type="InterPro" id="IPR036291">
    <property type="entry name" value="NAD(P)-bd_dom_sf"/>
</dbReference>
<dbReference type="eggNOG" id="KOG0725">
    <property type="taxonomic scope" value="Eukaryota"/>
</dbReference>
<dbReference type="Pfam" id="PF13561">
    <property type="entry name" value="adh_short_C2"/>
    <property type="match status" value="1"/>
</dbReference>
<dbReference type="PROSITE" id="PS00061">
    <property type="entry name" value="ADH_SHORT"/>
    <property type="match status" value="1"/>
</dbReference>
<dbReference type="Gene3D" id="3.40.50.720">
    <property type="entry name" value="NAD(P)-binding Rossmann-like Domain"/>
    <property type="match status" value="1"/>
</dbReference>
<evidence type="ECO:0000313" key="3">
    <source>
        <dbReference type="WBParaSite" id="Csp11.Scaffold629.g7637.t1"/>
    </source>
</evidence>
<name>A0A1I7UBE7_9PELO</name>